<organism evidence="1 2">
    <name type="scientific">Candidatus Nitrotoga fabula</name>
    <dbReference type="NCBI Taxonomy" id="2182327"/>
    <lineage>
        <taxon>Bacteria</taxon>
        <taxon>Pseudomonadati</taxon>
        <taxon>Pseudomonadota</taxon>
        <taxon>Betaproteobacteria</taxon>
        <taxon>Nitrosomonadales</taxon>
        <taxon>Gallionellaceae</taxon>
        <taxon>Candidatus Nitrotoga</taxon>
    </lineage>
</organism>
<reference evidence="1" key="1">
    <citation type="submission" date="2021-02" db="EMBL/GenBank/DDBJ databases">
        <authorList>
            <person name="Han P."/>
        </authorList>
    </citation>
    <scope>NUCLEOTIDE SEQUENCE</scope>
    <source>
        <strain evidence="1">Candidatus Nitrotoga sp. ZN8</strain>
    </source>
</reference>
<dbReference type="EMBL" id="CAJNBL010000004">
    <property type="protein sequence ID" value="CAE6691231.1"/>
    <property type="molecule type" value="Genomic_DNA"/>
</dbReference>
<accession>A0A916BC02</accession>
<sequence length="60" mass="6903">MHITTIGLDLAKEVFQVHVADAQGKTVLRKQLRRSESPRFSWRLFDQSKTVSADFIAICR</sequence>
<evidence type="ECO:0000313" key="1">
    <source>
        <dbReference type="EMBL" id="CAE6691231.1"/>
    </source>
</evidence>
<gene>
    <name evidence="1" type="ORF">NTGZN8_120014</name>
</gene>
<dbReference type="AlphaFoldDB" id="A0A916BC02"/>
<evidence type="ECO:0000313" key="2">
    <source>
        <dbReference type="Proteomes" id="UP000675882"/>
    </source>
</evidence>
<evidence type="ECO:0008006" key="3">
    <source>
        <dbReference type="Google" id="ProtNLM"/>
    </source>
</evidence>
<keyword evidence="2" id="KW-1185">Reference proteome</keyword>
<name>A0A916BC02_9PROT</name>
<dbReference type="Proteomes" id="UP000675882">
    <property type="component" value="Unassembled WGS sequence"/>
</dbReference>
<comment type="caution">
    <text evidence="1">The sequence shown here is derived from an EMBL/GenBank/DDBJ whole genome shotgun (WGS) entry which is preliminary data.</text>
</comment>
<protein>
    <recommendedName>
        <fullName evidence="3">Transposase</fullName>
    </recommendedName>
</protein>
<proteinExistence type="predicted"/>